<keyword evidence="4" id="KW-1185">Reference proteome</keyword>
<dbReference type="InterPro" id="IPR002645">
    <property type="entry name" value="STAS_dom"/>
</dbReference>
<reference evidence="3 4" key="1">
    <citation type="submission" date="2021-03" db="EMBL/GenBank/DDBJ databases">
        <title>Sequencing the genomes of 1000 actinobacteria strains.</title>
        <authorList>
            <person name="Klenk H.-P."/>
        </authorList>
    </citation>
    <scope>NUCLEOTIDE SEQUENCE [LARGE SCALE GENOMIC DNA]</scope>
    <source>
        <strain evidence="3 4">DSM 45256</strain>
    </source>
</reference>
<dbReference type="PROSITE" id="PS50801">
    <property type="entry name" value="STAS"/>
    <property type="match status" value="1"/>
</dbReference>
<evidence type="ECO:0000256" key="1">
    <source>
        <dbReference type="SAM" id="MobiDB-lite"/>
    </source>
</evidence>
<dbReference type="RefSeq" id="WP_210037091.1">
    <property type="nucleotide sequence ID" value="NZ_JAGINU010000004.1"/>
</dbReference>
<name>A0ABS4W765_9PSEU</name>
<feature type="domain" description="STAS" evidence="2">
    <location>
        <begin position="21"/>
        <end position="127"/>
    </location>
</feature>
<sequence>MTEVSARLTVVATRPDRCTTMVTVCGDVDLTTAPVLTTALRAMVVTPAGGHAVVDLNSVSFLAACGVEALTMARDHAATSGTTLVTTAAPDSAVGRALAVLGWVHDPGPEPGADSSAPVRATTPAAV</sequence>
<dbReference type="EMBL" id="JAGINU010000004">
    <property type="protein sequence ID" value="MBP2372057.1"/>
    <property type="molecule type" value="Genomic_DNA"/>
</dbReference>
<evidence type="ECO:0000313" key="3">
    <source>
        <dbReference type="EMBL" id="MBP2372057.1"/>
    </source>
</evidence>
<dbReference type="SUPFAM" id="SSF52091">
    <property type="entry name" value="SpoIIaa-like"/>
    <property type="match status" value="1"/>
</dbReference>
<accession>A0ABS4W765</accession>
<protein>
    <submittedName>
        <fullName evidence="3">Anti-anti-sigma factor</fullName>
    </submittedName>
</protein>
<dbReference type="CDD" id="cd07043">
    <property type="entry name" value="STAS_anti-anti-sigma_factors"/>
    <property type="match status" value="1"/>
</dbReference>
<dbReference type="InterPro" id="IPR058548">
    <property type="entry name" value="MlaB-like_STAS"/>
</dbReference>
<organism evidence="3 4">
    <name type="scientific">Pseudonocardia parietis</name>
    <dbReference type="NCBI Taxonomy" id="570936"/>
    <lineage>
        <taxon>Bacteria</taxon>
        <taxon>Bacillati</taxon>
        <taxon>Actinomycetota</taxon>
        <taxon>Actinomycetes</taxon>
        <taxon>Pseudonocardiales</taxon>
        <taxon>Pseudonocardiaceae</taxon>
        <taxon>Pseudonocardia</taxon>
    </lineage>
</organism>
<evidence type="ECO:0000259" key="2">
    <source>
        <dbReference type="PROSITE" id="PS50801"/>
    </source>
</evidence>
<evidence type="ECO:0000313" key="4">
    <source>
        <dbReference type="Proteomes" id="UP001519295"/>
    </source>
</evidence>
<dbReference type="Proteomes" id="UP001519295">
    <property type="component" value="Unassembled WGS sequence"/>
</dbReference>
<proteinExistence type="predicted"/>
<gene>
    <name evidence="3" type="ORF">JOF36_007830</name>
</gene>
<dbReference type="InterPro" id="IPR036513">
    <property type="entry name" value="STAS_dom_sf"/>
</dbReference>
<dbReference type="Pfam" id="PF13466">
    <property type="entry name" value="STAS_2"/>
    <property type="match status" value="1"/>
</dbReference>
<comment type="caution">
    <text evidence="3">The sequence shown here is derived from an EMBL/GenBank/DDBJ whole genome shotgun (WGS) entry which is preliminary data.</text>
</comment>
<feature type="region of interest" description="Disordered" evidence="1">
    <location>
        <begin position="106"/>
        <end position="127"/>
    </location>
</feature>
<dbReference type="Gene3D" id="3.30.750.24">
    <property type="entry name" value="STAS domain"/>
    <property type="match status" value="1"/>
</dbReference>